<sequence length="204" mass="20820">MPPWDAAVIVALQPAIEDLIMQIATDPQSLAEPLPINIKIAELIRRLCDVNAAKFNREGENGESEFGDTRGPPRKMQRLSTGIPRGGLPSGYSAGGRFTSGSSYGSRGGSFGSGNYGDGGYRGGSCGNSTGYRGRDGNGGGFGNRGGGGSYGNNGGFGNRGGGGNYGNSGGFGNRGGGGNYRNSGGLRNRGGFGGWYTWADVAE</sequence>
<accession>A0A4Y2VPF1</accession>
<reference evidence="1 2" key="1">
    <citation type="journal article" date="2019" name="Sci. Rep.">
        <title>Orb-weaving spider Araneus ventricosus genome elucidates the spidroin gene catalogue.</title>
        <authorList>
            <person name="Kono N."/>
            <person name="Nakamura H."/>
            <person name="Ohtoshi R."/>
            <person name="Moran D.A.P."/>
            <person name="Shinohara A."/>
            <person name="Yoshida Y."/>
            <person name="Fujiwara M."/>
            <person name="Mori M."/>
            <person name="Tomita M."/>
            <person name="Arakawa K."/>
        </authorList>
    </citation>
    <scope>NUCLEOTIDE SEQUENCE [LARGE SCALE GENOMIC DNA]</scope>
</reference>
<name>A0A4Y2VPF1_ARAVE</name>
<dbReference type="AlphaFoldDB" id="A0A4Y2VPF1"/>
<dbReference type="EMBL" id="BGPR01049514">
    <property type="protein sequence ID" value="GBO26501.1"/>
    <property type="molecule type" value="Genomic_DNA"/>
</dbReference>
<dbReference type="Proteomes" id="UP000499080">
    <property type="component" value="Unassembled WGS sequence"/>
</dbReference>
<organism evidence="1 2">
    <name type="scientific">Araneus ventricosus</name>
    <name type="common">Orbweaver spider</name>
    <name type="synonym">Epeira ventricosa</name>
    <dbReference type="NCBI Taxonomy" id="182803"/>
    <lineage>
        <taxon>Eukaryota</taxon>
        <taxon>Metazoa</taxon>
        <taxon>Ecdysozoa</taxon>
        <taxon>Arthropoda</taxon>
        <taxon>Chelicerata</taxon>
        <taxon>Arachnida</taxon>
        <taxon>Araneae</taxon>
        <taxon>Araneomorphae</taxon>
        <taxon>Entelegynae</taxon>
        <taxon>Araneoidea</taxon>
        <taxon>Araneidae</taxon>
        <taxon>Araneus</taxon>
    </lineage>
</organism>
<evidence type="ECO:0000313" key="2">
    <source>
        <dbReference type="Proteomes" id="UP000499080"/>
    </source>
</evidence>
<comment type="caution">
    <text evidence="1">The sequence shown here is derived from an EMBL/GenBank/DDBJ whole genome shotgun (WGS) entry which is preliminary data.</text>
</comment>
<protein>
    <recommendedName>
        <fullName evidence="3">Dosage compensation regulator</fullName>
    </recommendedName>
</protein>
<dbReference type="OrthoDB" id="10585412at2759"/>
<evidence type="ECO:0008006" key="3">
    <source>
        <dbReference type="Google" id="ProtNLM"/>
    </source>
</evidence>
<proteinExistence type="predicted"/>
<keyword evidence="2" id="KW-1185">Reference proteome</keyword>
<evidence type="ECO:0000313" key="1">
    <source>
        <dbReference type="EMBL" id="GBO26501.1"/>
    </source>
</evidence>
<gene>
    <name evidence="1" type="ORF">AVEN_196977_1</name>
</gene>